<dbReference type="InterPro" id="IPR050276">
    <property type="entry name" value="MshD_Acetyltransferase"/>
</dbReference>
<dbReference type="PROSITE" id="PS51186">
    <property type="entry name" value="GNAT"/>
    <property type="match status" value="1"/>
</dbReference>
<feature type="domain" description="N-acetyltransferase" evidence="1">
    <location>
        <begin position="6"/>
        <end position="171"/>
    </location>
</feature>
<proteinExistence type="predicted"/>
<dbReference type="Proteomes" id="UP000621670">
    <property type="component" value="Unassembled WGS sequence"/>
</dbReference>
<dbReference type="PANTHER" id="PTHR43617:SF20">
    <property type="entry name" value="N-ALPHA-ACETYLTRANSFERASE RIMI"/>
    <property type="match status" value="1"/>
</dbReference>
<sequence length="171" mass="19639">MNSTNYQFKKATTADHTFIWEILADAIVRRKTDGSTQWQDGYPNPTVLENDINQGYGFVLLENHTIVGYCALIINYEPAYEAIEGKWLSNQDFVVIHRVAIAQEQLGKGLAKKIMTEIENYAMQQHIFSIKADTNFDNLPMLHLFEKLGYSYCGEVYFRGSARKAFEKVLK</sequence>
<gene>
    <name evidence="2" type="ORF">H8R26_07765</name>
</gene>
<evidence type="ECO:0000259" key="1">
    <source>
        <dbReference type="PROSITE" id="PS51186"/>
    </source>
</evidence>
<protein>
    <submittedName>
        <fullName evidence="2">GNAT family N-acetyltransferase</fullName>
    </submittedName>
</protein>
<dbReference type="InterPro" id="IPR016181">
    <property type="entry name" value="Acyl_CoA_acyltransferase"/>
</dbReference>
<dbReference type="PANTHER" id="PTHR43617">
    <property type="entry name" value="L-AMINO ACID N-ACETYLTRANSFERASE"/>
    <property type="match status" value="1"/>
</dbReference>
<evidence type="ECO:0000313" key="3">
    <source>
        <dbReference type="Proteomes" id="UP000621670"/>
    </source>
</evidence>
<accession>A0ABR7JGP0</accession>
<comment type="caution">
    <text evidence="2">The sequence shown here is derived from an EMBL/GenBank/DDBJ whole genome shotgun (WGS) entry which is preliminary data.</text>
</comment>
<dbReference type="SUPFAM" id="SSF55729">
    <property type="entry name" value="Acyl-CoA N-acyltransferases (Nat)"/>
    <property type="match status" value="1"/>
</dbReference>
<name>A0ABR7JGP0_9FLAO</name>
<keyword evidence="3" id="KW-1185">Reference proteome</keyword>
<dbReference type="Gene3D" id="3.40.630.30">
    <property type="match status" value="1"/>
</dbReference>
<dbReference type="InterPro" id="IPR000182">
    <property type="entry name" value="GNAT_dom"/>
</dbReference>
<dbReference type="CDD" id="cd04301">
    <property type="entry name" value="NAT_SF"/>
    <property type="match status" value="1"/>
</dbReference>
<dbReference type="RefSeq" id="WP_166135256.1">
    <property type="nucleotide sequence ID" value="NZ_JAAOBY010000003.1"/>
</dbReference>
<evidence type="ECO:0000313" key="2">
    <source>
        <dbReference type="EMBL" id="MBC5863319.1"/>
    </source>
</evidence>
<dbReference type="EMBL" id="JACRUM010000003">
    <property type="protein sequence ID" value="MBC5863319.1"/>
    <property type="molecule type" value="Genomic_DNA"/>
</dbReference>
<reference evidence="2 3" key="1">
    <citation type="submission" date="2020-08" db="EMBL/GenBank/DDBJ databases">
        <title>Description of novel Flavobacterium F-400 isolate.</title>
        <authorList>
            <person name="Saticioglu I."/>
            <person name="Duman M."/>
            <person name="Altun S."/>
        </authorList>
    </citation>
    <scope>NUCLEOTIDE SEQUENCE [LARGE SCALE GENOMIC DNA]</scope>
    <source>
        <strain evidence="2 3">F-400</strain>
    </source>
</reference>
<dbReference type="Pfam" id="PF00583">
    <property type="entry name" value="Acetyltransf_1"/>
    <property type="match status" value="1"/>
</dbReference>
<organism evidence="2 3">
    <name type="scientific">Flavobacterium turcicum</name>
    <dbReference type="NCBI Taxonomy" id="2764718"/>
    <lineage>
        <taxon>Bacteria</taxon>
        <taxon>Pseudomonadati</taxon>
        <taxon>Bacteroidota</taxon>
        <taxon>Flavobacteriia</taxon>
        <taxon>Flavobacteriales</taxon>
        <taxon>Flavobacteriaceae</taxon>
        <taxon>Flavobacterium</taxon>
    </lineage>
</organism>